<protein>
    <recommendedName>
        <fullName evidence="1">BON domain-containing protein</fullName>
    </recommendedName>
</protein>
<dbReference type="InterPro" id="IPR051686">
    <property type="entry name" value="Lipoprotein_DolP"/>
</dbReference>
<evidence type="ECO:0000313" key="3">
    <source>
        <dbReference type="Proteomes" id="UP000235460"/>
    </source>
</evidence>
<dbReference type="Proteomes" id="UP000235460">
    <property type="component" value="Unassembled WGS sequence"/>
</dbReference>
<dbReference type="AlphaFoldDB" id="A0A2N7PNK8"/>
<feature type="domain" description="BON" evidence="1">
    <location>
        <begin position="34"/>
        <end position="93"/>
    </location>
</feature>
<feature type="non-terminal residue" evidence="2">
    <location>
        <position position="93"/>
    </location>
</feature>
<dbReference type="PANTHER" id="PTHR34606:SF15">
    <property type="entry name" value="BON DOMAIN-CONTAINING PROTEIN"/>
    <property type="match status" value="1"/>
</dbReference>
<accession>A0A2N7PNK8</accession>
<dbReference type="EMBL" id="PNIK01000057">
    <property type="protein sequence ID" value="PMP67208.1"/>
    <property type="molecule type" value="Genomic_DNA"/>
</dbReference>
<dbReference type="PROSITE" id="PS50914">
    <property type="entry name" value="BON"/>
    <property type="match status" value="1"/>
</dbReference>
<dbReference type="InterPro" id="IPR007055">
    <property type="entry name" value="BON_dom"/>
</dbReference>
<reference evidence="2 3" key="1">
    <citation type="submission" date="2018-01" db="EMBL/GenBank/DDBJ databases">
        <title>Metagenomic assembled genomes from two thermal pools in the Uzon Caldera, Kamchatka, Russia.</title>
        <authorList>
            <person name="Wilkins L."/>
            <person name="Ettinger C."/>
        </authorList>
    </citation>
    <scope>NUCLEOTIDE SEQUENCE [LARGE SCALE GENOMIC DNA]</scope>
    <source>
        <strain evidence="2">ZAV-08</strain>
    </source>
</reference>
<dbReference type="Pfam" id="PF04972">
    <property type="entry name" value="BON"/>
    <property type="match status" value="1"/>
</dbReference>
<dbReference type="PANTHER" id="PTHR34606">
    <property type="entry name" value="BON DOMAIN-CONTAINING PROTEIN"/>
    <property type="match status" value="1"/>
</dbReference>
<comment type="caution">
    <text evidence="2">The sequence shown here is derived from an EMBL/GenBank/DDBJ whole genome shotgun (WGS) entry which is preliminary data.</text>
</comment>
<evidence type="ECO:0000259" key="1">
    <source>
        <dbReference type="PROSITE" id="PS50914"/>
    </source>
</evidence>
<evidence type="ECO:0000313" key="2">
    <source>
        <dbReference type="EMBL" id="PMP67208.1"/>
    </source>
</evidence>
<organism evidence="2 3">
    <name type="scientific">Thermodesulfobacterium geofontis</name>
    <dbReference type="NCBI Taxonomy" id="1295609"/>
    <lineage>
        <taxon>Bacteria</taxon>
        <taxon>Pseudomonadati</taxon>
        <taxon>Thermodesulfobacteriota</taxon>
        <taxon>Thermodesulfobacteria</taxon>
        <taxon>Thermodesulfobacteriales</taxon>
        <taxon>Thermodesulfobacteriaceae</taxon>
        <taxon>Thermodesulfobacterium</taxon>
    </lineage>
</organism>
<sequence length="93" mass="9700">MALNSGCGWVLVGTGAAVGYKVATDPRSIGTQIDDATITTKVKLKLIEDKEIKAFSIDVDTLNGVVTLTGVVETEAQRIKAIELAKSVPGVKA</sequence>
<name>A0A2N7PNK8_9BACT</name>
<proteinExistence type="predicted"/>
<dbReference type="Gene3D" id="3.30.1340.30">
    <property type="match status" value="1"/>
</dbReference>
<gene>
    <name evidence="2" type="ORF">C0190_03700</name>
</gene>